<evidence type="ECO:0000259" key="3">
    <source>
        <dbReference type="Pfam" id="PF00501"/>
    </source>
</evidence>
<dbReference type="Proteomes" id="UP000549250">
    <property type="component" value="Unassembled WGS sequence"/>
</dbReference>
<dbReference type="InterPro" id="IPR040097">
    <property type="entry name" value="FAAL/FAAC"/>
</dbReference>
<dbReference type="GO" id="GO:0006633">
    <property type="term" value="P:fatty acid biosynthetic process"/>
    <property type="evidence" value="ECO:0007669"/>
    <property type="project" value="TreeGrafter"/>
</dbReference>
<dbReference type="SUPFAM" id="SSF56801">
    <property type="entry name" value="Acetyl-CoA synthetase-like"/>
    <property type="match status" value="1"/>
</dbReference>
<sequence length="583" mass="64436">MAELYMSATLTQHFLPQRLADFPTITDALDYAALGETGVNFYDGRCRLTAVVQYAALRRKALDMAKRLCGLGLKKGSRVALVADTNSAFMEVFYGCLYAGLLPVPLPVPSSLGTHDSYVKKLSNFFKSCDAHAVFAPAELVPFAKEAAKCFDMGFIGSAKELQAGPAPDILLASVQPDDVAYLQYTSGSTRFPRGVTITHRAAMANLQGMLRDGLGIGPTDRCVSWLPFYHDMGLVGFVLAPMASQMSVDYLRTQDFAMRPRQWLNLISQNKGTVSFAPPFGYDICSRRLREGEAARFDLSSWRVAGIGAEPIRDEILERFARQFSVSGFDQKSFVPCYGLAESTLGVCFSRRDIGIQVDRINRWELERTSQALPFDGIDSNAAAVFVNCGSVLPGHELEIRNDSGRVLPERQIGRIMLKGPSLMSGYFQDEDSTQAVLDKAEGWLDTGDLGYLNNGELFITGRRKDLLIVRGRNIWPQDIEYLAESQPEIRPGDVIAFLVPNDTDPEVVVQVQCRITDQEQRERLVQSLTRLINGEFGLTSRVELVPPHSLPRTSSGKPSRAEARKRFLQTQSGCELTLAVG</sequence>
<dbReference type="PANTHER" id="PTHR22754">
    <property type="entry name" value="DISCO-INTERACTING PROTEIN 2 DIP2 -RELATED"/>
    <property type="match status" value="1"/>
</dbReference>
<dbReference type="EC" id="6.2.1.-" evidence="4"/>
<feature type="domain" description="AMP-dependent synthetase/ligase" evidence="3">
    <location>
        <begin position="53"/>
        <end position="429"/>
    </location>
</feature>
<dbReference type="GO" id="GO:0070566">
    <property type="term" value="F:adenylyltransferase activity"/>
    <property type="evidence" value="ECO:0007669"/>
    <property type="project" value="TreeGrafter"/>
</dbReference>
<organism evidence="4 5">
    <name type="scientific">Azomonas macrocytogenes</name>
    <name type="common">Azotobacter macrocytogenes</name>
    <dbReference type="NCBI Taxonomy" id="69962"/>
    <lineage>
        <taxon>Bacteria</taxon>
        <taxon>Pseudomonadati</taxon>
        <taxon>Pseudomonadota</taxon>
        <taxon>Gammaproteobacteria</taxon>
        <taxon>Pseudomonadales</taxon>
        <taxon>Pseudomonadaceae</taxon>
        <taxon>Azomonas</taxon>
    </lineage>
</organism>
<dbReference type="Pfam" id="PF00501">
    <property type="entry name" value="AMP-binding"/>
    <property type="match status" value="1"/>
</dbReference>
<dbReference type="CDD" id="cd05931">
    <property type="entry name" value="FAAL"/>
    <property type="match status" value="1"/>
</dbReference>
<gene>
    <name evidence="4" type="ORF">FHR87_000391</name>
</gene>
<name>A0A839SXE7_AZOMA</name>
<comment type="similarity">
    <text evidence="1">Belongs to the ATP-dependent AMP-binding enzyme family.</text>
</comment>
<dbReference type="Gene3D" id="3.30.300.30">
    <property type="match status" value="1"/>
</dbReference>
<dbReference type="InterPro" id="IPR000873">
    <property type="entry name" value="AMP-dep_synth/lig_dom"/>
</dbReference>
<proteinExistence type="inferred from homology"/>
<dbReference type="GO" id="GO:0016874">
    <property type="term" value="F:ligase activity"/>
    <property type="evidence" value="ECO:0007669"/>
    <property type="project" value="UniProtKB-KW"/>
</dbReference>
<dbReference type="InterPro" id="IPR045851">
    <property type="entry name" value="AMP-bd_C_sf"/>
</dbReference>
<dbReference type="Gene3D" id="3.40.50.12780">
    <property type="entry name" value="N-terminal domain of ligase-like"/>
    <property type="match status" value="1"/>
</dbReference>
<dbReference type="PANTHER" id="PTHR22754:SF32">
    <property type="entry name" value="DISCO-INTERACTING PROTEIN 2"/>
    <property type="match status" value="1"/>
</dbReference>
<evidence type="ECO:0000313" key="4">
    <source>
        <dbReference type="EMBL" id="MBB3102031.1"/>
    </source>
</evidence>
<evidence type="ECO:0000256" key="2">
    <source>
        <dbReference type="ARBA" id="ARBA00022598"/>
    </source>
</evidence>
<reference evidence="4 5" key="1">
    <citation type="submission" date="2020-08" db="EMBL/GenBank/DDBJ databases">
        <title>Genomic Encyclopedia of Type Strains, Phase III (KMG-III): the genomes of soil and plant-associated and newly described type strains.</title>
        <authorList>
            <person name="Whitman W."/>
        </authorList>
    </citation>
    <scope>NUCLEOTIDE SEQUENCE [LARGE SCALE GENOMIC DNA]</scope>
    <source>
        <strain evidence="4 5">CECT 4462</strain>
    </source>
</reference>
<dbReference type="EMBL" id="JACHXI010000001">
    <property type="protein sequence ID" value="MBB3102031.1"/>
    <property type="molecule type" value="Genomic_DNA"/>
</dbReference>
<dbReference type="RefSeq" id="WP_221189683.1">
    <property type="nucleotide sequence ID" value="NZ_JACHXI010000001.1"/>
</dbReference>
<dbReference type="NCBIfam" id="NF006624">
    <property type="entry name" value="PRK09192.1"/>
    <property type="match status" value="1"/>
</dbReference>
<evidence type="ECO:0000256" key="1">
    <source>
        <dbReference type="ARBA" id="ARBA00006432"/>
    </source>
</evidence>
<keyword evidence="5" id="KW-1185">Reference proteome</keyword>
<dbReference type="AlphaFoldDB" id="A0A839SXE7"/>
<accession>A0A839SXE7</accession>
<dbReference type="InterPro" id="IPR042099">
    <property type="entry name" value="ANL_N_sf"/>
</dbReference>
<comment type="caution">
    <text evidence="4">The sequence shown here is derived from an EMBL/GenBank/DDBJ whole genome shotgun (WGS) entry which is preliminary data.</text>
</comment>
<evidence type="ECO:0000313" key="5">
    <source>
        <dbReference type="Proteomes" id="UP000549250"/>
    </source>
</evidence>
<dbReference type="GO" id="GO:0005886">
    <property type="term" value="C:plasma membrane"/>
    <property type="evidence" value="ECO:0007669"/>
    <property type="project" value="TreeGrafter"/>
</dbReference>
<protein>
    <submittedName>
        <fullName evidence="4">Fatty-acyl-CoA synthase</fullName>
        <ecNumber evidence="4">6.2.1.-</ecNumber>
    </submittedName>
</protein>
<keyword evidence="2 4" id="KW-0436">Ligase</keyword>